<dbReference type="InterPro" id="IPR013736">
    <property type="entry name" value="Xaa-Pro_dipept_C"/>
</dbReference>
<keyword evidence="5" id="KW-1185">Reference proteome</keyword>
<sequence>MTVGSVLLRGLAGVSLMLGVLAPVTAADPVGVPFQWSQSFITAPDGTRLHADILRPQGISADTRTPVVMTVSPYRSHSAYLSMPRLEGGPSTDDLHVAMFLNAGYTYVIVDLRGYGGSSGCPDFGGPGERSDVVTAVEWVAGQPWSTGRVGMIGTSYEAWTGMMGLAAKPAGLAAVAAFGPDVDPYAYMYMQGVAWKFSGKPVTESGIRPAEMTGFEHLLIASTPGRPDDSPEYQSNAVQISAGCYEQFAANTTNHDATTPFWRERDLVEELRGNTIPLFVGQGFLDYNTRAYRIFDVWNALGPGDHRAWFGQWGHSDCDSKCGAPDFDTQLLAFFDKHVADRDIEVPGPRVTVGQFDGGWRSETAWPPADSRRIPIDLRTGIYTDRGLLPGPDREIWSISEQLSTTQHISGIPTASLRLSGPPTATVAIELFDIAPDGRGTIITRGIAPVTDTAEIRLLAQDWPIIAGHRLGVRITDVVDDVWSHAAANAQVTVRSARLDLPLLSTPHTPDLTGGTSEAWAKWRDQKVRALGPEVLNAVMPMNLPNEIGPR</sequence>
<feature type="signal peptide" evidence="2">
    <location>
        <begin position="1"/>
        <end position="26"/>
    </location>
</feature>
<evidence type="ECO:0000259" key="3">
    <source>
        <dbReference type="SMART" id="SM00939"/>
    </source>
</evidence>
<dbReference type="InterPro" id="IPR005674">
    <property type="entry name" value="CocE/Ser_esterase"/>
</dbReference>
<evidence type="ECO:0000313" key="4">
    <source>
        <dbReference type="EMBL" id="WUV43616.1"/>
    </source>
</evidence>
<dbReference type="SMART" id="SM00939">
    <property type="entry name" value="PepX_C"/>
    <property type="match status" value="1"/>
</dbReference>
<feature type="chain" id="PRO_5045230922" evidence="2">
    <location>
        <begin position="27"/>
        <end position="552"/>
    </location>
</feature>
<reference evidence="4" key="1">
    <citation type="submission" date="2022-10" db="EMBL/GenBank/DDBJ databases">
        <title>The complete genomes of actinobacterial strains from the NBC collection.</title>
        <authorList>
            <person name="Joergensen T.S."/>
            <person name="Alvarez Arevalo M."/>
            <person name="Sterndorff E.B."/>
            <person name="Faurdal D."/>
            <person name="Vuksanovic O."/>
            <person name="Mourched A.-S."/>
            <person name="Charusanti P."/>
            <person name="Shaw S."/>
            <person name="Blin K."/>
            <person name="Weber T."/>
        </authorList>
    </citation>
    <scope>NUCLEOTIDE SEQUENCE</scope>
    <source>
        <strain evidence="4">NBC_01482</strain>
    </source>
</reference>
<evidence type="ECO:0000256" key="2">
    <source>
        <dbReference type="SAM" id="SignalP"/>
    </source>
</evidence>
<accession>A0ABZ1YMX4</accession>
<evidence type="ECO:0000313" key="5">
    <source>
        <dbReference type="Proteomes" id="UP001432062"/>
    </source>
</evidence>
<name>A0ABZ1YMX4_9NOCA</name>
<dbReference type="SUPFAM" id="SSF53474">
    <property type="entry name" value="alpha/beta-Hydrolases"/>
    <property type="match status" value="1"/>
</dbReference>
<dbReference type="NCBIfam" id="TIGR00976">
    <property type="entry name" value="CocE_NonD"/>
    <property type="match status" value="1"/>
</dbReference>
<dbReference type="Pfam" id="PF08530">
    <property type="entry name" value="PepX_C"/>
    <property type="match status" value="1"/>
</dbReference>
<dbReference type="Proteomes" id="UP001432062">
    <property type="component" value="Chromosome"/>
</dbReference>
<feature type="domain" description="Xaa-Pro dipeptidyl-peptidase C-terminal" evidence="3">
    <location>
        <begin position="333"/>
        <end position="494"/>
    </location>
</feature>
<gene>
    <name evidence="4" type="ORF">OG563_30920</name>
</gene>
<protein>
    <submittedName>
        <fullName evidence="4">CocE/NonD family hydrolase</fullName>
    </submittedName>
</protein>
<evidence type="ECO:0000256" key="1">
    <source>
        <dbReference type="ARBA" id="ARBA00022801"/>
    </source>
</evidence>
<dbReference type="SUPFAM" id="SSF49785">
    <property type="entry name" value="Galactose-binding domain-like"/>
    <property type="match status" value="1"/>
</dbReference>
<dbReference type="InterPro" id="IPR029058">
    <property type="entry name" value="AB_hydrolase_fold"/>
</dbReference>
<dbReference type="EMBL" id="CP109441">
    <property type="protein sequence ID" value="WUV43616.1"/>
    <property type="molecule type" value="Genomic_DNA"/>
</dbReference>
<dbReference type="InterPro" id="IPR000383">
    <property type="entry name" value="Xaa-Pro-like_dom"/>
</dbReference>
<dbReference type="RefSeq" id="WP_329406145.1">
    <property type="nucleotide sequence ID" value="NZ_CP109441.1"/>
</dbReference>
<dbReference type="GO" id="GO:0016787">
    <property type="term" value="F:hydrolase activity"/>
    <property type="evidence" value="ECO:0007669"/>
    <property type="project" value="UniProtKB-KW"/>
</dbReference>
<keyword evidence="2" id="KW-0732">Signal</keyword>
<proteinExistence type="predicted"/>
<dbReference type="Pfam" id="PF02129">
    <property type="entry name" value="Peptidase_S15"/>
    <property type="match status" value="1"/>
</dbReference>
<keyword evidence="1 4" id="KW-0378">Hydrolase</keyword>
<dbReference type="Gene3D" id="3.40.50.1820">
    <property type="entry name" value="alpha/beta hydrolase"/>
    <property type="match status" value="2"/>
</dbReference>
<dbReference type="InterPro" id="IPR008979">
    <property type="entry name" value="Galactose-bd-like_sf"/>
</dbReference>
<organism evidence="4 5">
    <name type="scientific">Nocardia vinacea</name>
    <dbReference type="NCBI Taxonomy" id="96468"/>
    <lineage>
        <taxon>Bacteria</taxon>
        <taxon>Bacillati</taxon>
        <taxon>Actinomycetota</taxon>
        <taxon>Actinomycetes</taxon>
        <taxon>Mycobacteriales</taxon>
        <taxon>Nocardiaceae</taxon>
        <taxon>Nocardia</taxon>
    </lineage>
</organism>